<sequence length="403" mass="46502">MQILLINFCVGTKESKDKNKGTFSAEGEGSSPPASIHHSQMQQLFFYRQMSIEDEEFWTLCELAGQEDTDINKYIFKQNEPLAEKANASTTANTVHSTKVNDQIQLLFGAVGENYGDQFLVDPDSDNVEILEKMTKKKTRGKKQKTIKNEIEIEIEIVQKVDQTIEQFVGNSNKMWTVIKEQLAVQELIEKQTAFRSAGVYFGNKLSNFDGIEAEYVSKKTGLVNAGRVADTAVLGIEIAFFVIGVSAESNPHRFGELDNFLRIKTRRIACKLVHLRPIFDMFKRHFEIFRQRLNAKCRKKAEITNFYIDNIKTFLDEKEWPNDKDEMEKKLLNMNIYLSFLYQMDKMCQPFYANAHLNNLPAVQILFQKIHFFVHSTAHQFDQFKAIAHSQGFEVMKQQICQ</sequence>
<proteinExistence type="predicted"/>
<evidence type="ECO:0000256" key="1">
    <source>
        <dbReference type="SAM" id="MobiDB-lite"/>
    </source>
</evidence>
<dbReference type="AlphaFoldDB" id="A0A914H1Q4"/>
<name>A0A914H1Q4_GLORO</name>
<keyword evidence="2" id="KW-1185">Reference proteome</keyword>
<reference evidence="3" key="1">
    <citation type="submission" date="2022-11" db="UniProtKB">
        <authorList>
            <consortium name="WormBaseParasite"/>
        </authorList>
    </citation>
    <scope>IDENTIFICATION</scope>
</reference>
<evidence type="ECO:0000313" key="2">
    <source>
        <dbReference type="Proteomes" id="UP000887572"/>
    </source>
</evidence>
<organism evidence="2 3">
    <name type="scientific">Globodera rostochiensis</name>
    <name type="common">Golden nematode worm</name>
    <name type="synonym">Heterodera rostochiensis</name>
    <dbReference type="NCBI Taxonomy" id="31243"/>
    <lineage>
        <taxon>Eukaryota</taxon>
        <taxon>Metazoa</taxon>
        <taxon>Ecdysozoa</taxon>
        <taxon>Nematoda</taxon>
        <taxon>Chromadorea</taxon>
        <taxon>Rhabditida</taxon>
        <taxon>Tylenchina</taxon>
        <taxon>Tylenchomorpha</taxon>
        <taxon>Tylenchoidea</taxon>
        <taxon>Heteroderidae</taxon>
        <taxon>Heteroderinae</taxon>
        <taxon>Globodera</taxon>
    </lineage>
</organism>
<protein>
    <submittedName>
        <fullName evidence="3">Uncharacterized protein</fullName>
    </submittedName>
</protein>
<evidence type="ECO:0000313" key="3">
    <source>
        <dbReference type="WBParaSite" id="Gr19_v10_g1310.t2"/>
    </source>
</evidence>
<dbReference type="Proteomes" id="UP000887572">
    <property type="component" value="Unplaced"/>
</dbReference>
<dbReference type="WBParaSite" id="Gr19_v10_g1310.t2">
    <property type="protein sequence ID" value="Gr19_v10_g1310.t2"/>
    <property type="gene ID" value="Gr19_v10_g1310"/>
</dbReference>
<feature type="region of interest" description="Disordered" evidence="1">
    <location>
        <begin position="16"/>
        <end position="36"/>
    </location>
</feature>
<accession>A0A914H1Q4</accession>